<dbReference type="SUPFAM" id="SSF89028">
    <property type="entry name" value="Cobalamin adenosyltransferase-like"/>
    <property type="match status" value="1"/>
</dbReference>
<dbReference type="PANTHER" id="PTHR12213:SF0">
    <property type="entry name" value="CORRINOID ADENOSYLTRANSFERASE MMAB"/>
    <property type="match status" value="1"/>
</dbReference>
<protein>
    <recommendedName>
        <fullName evidence="6">Corrinoid adenosyltransferase</fullName>
        <ecNumber evidence="6">2.5.1.17</ecNumber>
    </recommendedName>
    <alternativeName>
        <fullName evidence="6">Cob(II)alamin adenosyltransferase</fullName>
    </alternativeName>
    <alternativeName>
        <fullName evidence="6">Cob(II)yrinic acid a,c-diamide adenosyltransferase</fullName>
    </alternativeName>
    <alternativeName>
        <fullName evidence="6">Cobinamide/cobalamin adenosyltransferase</fullName>
    </alternativeName>
</protein>
<keyword evidence="4 6" id="KW-0547">Nucleotide-binding</keyword>
<dbReference type="EMBL" id="QSEF01000001">
    <property type="protein sequence ID" value="RGZ51877.1"/>
    <property type="molecule type" value="Genomic_DNA"/>
</dbReference>
<reference evidence="8" key="3">
    <citation type="submission" date="2022-01" db="EMBL/GenBank/DDBJ databases">
        <title>Novel bile acid biosynthetic pathways are enriched in the microbiome of centenarians.</title>
        <authorList>
            <person name="Sato Y."/>
            <person name="Atarashi K."/>
            <person name="Plichta R.D."/>
            <person name="Arai Y."/>
            <person name="Sasajima S."/>
            <person name="Kearney M.S."/>
            <person name="Suda W."/>
            <person name="Takeshita K."/>
            <person name="Sasaki T."/>
            <person name="Okamoto S."/>
            <person name="Skelly N.A."/>
            <person name="Okamura Y."/>
            <person name="Vlamakis H."/>
            <person name="Li Y."/>
            <person name="Tanoue T."/>
            <person name="Takei H."/>
            <person name="Nittono H."/>
            <person name="Narushima S."/>
            <person name="Irie J."/>
            <person name="Itoh H."/>
            <person name="Moriya K."/>
            <person name="Sugiura Y."/>
            <person name="Suematsu M."/>
            <person name="Moritoki N."/>
            <person name="Shibata S."/>
            <person name="Littman R.D."/>
            <person name="Fischbach A.M."/>
            <person name="Uwamino Y."/>
            <person name="Inoue T."/>
            <person name="Honda A."/>
            <person name="Hattori M."/>
            <person name="Murai T."/>
            <person name="Xavier J.R."/>
            <person name="Hirose N."/>
            <person name="Honda K."/>
        </authorList>
    </citation>
    <scope>NUCLEOTIDE SEQUENCE</scope>
    <source>
        <strain evidence="8">CE91-St3</strain>
    </source>
</reference>
<dbReference type="PANTHER" id="PTHR12213">
    <property type="entry name" value="CORRINOID ADENOSYLTRANSFERASE"/>
    <property type="match status" value="1"/>
</dbReference>
<dbReference type="EMBL" id="QSUP01000003">
    <property type="protein sequence ID" value="RGN53309.1"/>
    <property type="molecule type" value="Genomic_DNA"/>
</dbReference>
<dbReference type="EMBL" id="WNCN01000013">
    <property type="protein sequence ID" value="MTU40027.1"/>
    <property type="molecule type" value="Genomic_DNA"/>
</dbReference>
<dbReference type="STRING" id="46503.ERS852463_01246"/>
<evidence type="ECO:0000313" key="19">
    <source>
        <dbReference type="Proteomes" id="UP000285173"/>
    </source>
</evidence>
<dbReference type="OrthoDB" id="9778896at2"/>
<dbReference type="Proteomes" id="UP000261088">
    <property type="component" value="Unassembled WGS sequence"/>
</dbReference>
<evidence type="ECO:0000256" key="4">
    <source>
        <dbReference type="ARBA" id="ARBA00022741"/>
    </source>
</evidence>
<dbReference type="InterPro" id="IPR029499">
    <property type="entry name" value="PduO-typ"/>
</dbReference>
<dbReference type="AlphaFoldDB" id="A0A355VRA0"/>
<dbReference type="EC" id="2.5.1.17" evidence="6"/>
<dbReference type="Proteomes" id="UP000283732">
    <property type="component" value="Unassembled WGS sequence"/>
</dbReference>
<dbReference type="Proteomes" id="UP000434916">
    <property type="component" value="Unassembled WGS sequence"/>
</dbReference>
<dbReference type="Gene3D" id="1.20.1200.10">
    <property type="entry name" value="Cobalamin adenosyltransferase-like"/>
    <property type="match status" value="1"/>
</dbReference>
<dbReference type="UniPathway" id="UPA00148">
    <property type="reaction ID" value="UER00233"/>
</dbReference>
<dbReference type="EMBL" id="QSII01000004">
    <property type="protein sequence ID" value="RHC88570.1"/>
    <property type="molecule type" value="Genomic_DNA"/>
</dbReference>
<feature type="domain" description="Cobalamin adenosyltransferase-like" evidence="7">
    <location>
        <begin position="6"/>
        <end position="170"/>
    </location>
</feature>
<dbReference type="Proteomes" id="UP000482671">
    <property type="component" value="Unassembled WGS sequence"/>
</dbReference>
<evidence type="ECO:0000313" key="18">
    <source>
        <dbReference type="Proteomes" id="UP000283732"/>
    </source>
</evidence>
<evidence type="ECO:0000313" key="11">
    <source>
        <dbReference type="EMBL" id="MTU68192.1"/>
    </source>
</evidence>
<dbReference type="EMBL" id="WNCR01000001">
    <property type="protein sequence ID" value="MTU28078.1"/>
    <property type="molecule type" value="Genomic_DNA"/>
</dbReference>
<reference evidence="21 22" key="2">
    <citation type="journal article" date="2019" name="Nat. Med.">
        <title>A library of human gut bacterial isolates paired with longitudinal multiomics data enables mechanistic microbiome research.</title>
        <authorList>
            <person name="Poyet M."/>
            <person name="Groussin M."/>
            <person name="Gibbons S.M."/>
            <person name="Avila-Pacheco J."/>
            <person name="Jiang X."/>
            <person name="Kearney S.M."/>
            <person name="Perrotta A.R."/>
            <person name="Berdy B."/>
            <person name="Zhao S."/>
            <person name="Lieberman T.D."/>
            <person name="Swanson P.K."/>
            <person name="Smith M."/>
            <person name="Roesemann S."/>
            <person name="Alexander J.E."/>
            <person name="Rich S.A."/>
            <person name="Livny J."/>
            <person name="Vlamakis H."/>
            <person name="Clish C."/>
            <person name="Bullock K."/>
            <person name="Deik A."/>
            <person name="Scott J."/>
            <person name="Pierce K.A."/>
            <person name="Xavier R.J."/>
            <person name="Alm E.J."/>
        </authorList>
    </citation>
    <scope>NUCLEOTIDE SEQUENCE [LARGE SCALE GENOMIC DNA]</scope>
    <source>
        <strain evidence="12 24">BIOML-A11</strain>
        <strain evidence="11 23">BIOML-A16</strain>
        <strain evidence="9 22">BIOML-A25</strain>
        <strain evidence="10 21">BIOML-A29</strain>
    </source>
</reference>
<evidence type="ECO:0000313" key="13">
    <source>
        <dbReference type="EMBL" id="RGN53309.1"/>
    </source>
</evidence>
<dbReference type="GO" id="GO:0008817">
    <property type="term" value="F:corrinoid adenosyltransferase activity"/>
    <property type="evidence" value="ECO:0007669"/>
    <property type="project" value="UniProtKB-UniRule"/>
</dbReference>
<evidence type="ECO:0000313" key="10">
    <source>
        <dbReference type="EMBL" id="MTU40027.1"/>
    </source>
</evidence>
<evidence type="ECO:0000313" key="12">
    <source>
        <dbReference type="EMBL" id="MTV02940.1"/>
    </source>
</evidence>
<accession>A0A355VRA0</accession>
<comment type="catalytic activity">
    <reaction evidence="6">
        <text>2 cob(II)alamin + reduced [electron-transfer flavoprotein] + 2 ATP = 2 adenosylcob(III)alamin + 2 triphosphate + oxidized [electron-transfer flavoprotein] + 3 H(+)</text>
        <dbReference type="Rhea" id="RHEA:28671"/>
        <dbReference type="Rhea" id="RHEA-COMP:10685"/>
        <dbReference type="Rhea" id="RHEA-COMP:10686"/>
        <dbReference type="ChEBI" id="CHEBI:15378"/>
        <dbReference type="ChEBI" id="CHEBI:16304"/>
        <dbReference type="ChEBI" id="CHEBI:18036"/>
        <dbReference type="ChEBI" id="CHEBI:18408"/>
        <dbReference type="ChEBI" id="CHEBI:30616"/>
        <dbReference type="ChEBI" id="CHEBI:57692"/>
        <dbReference type="ChEBI" id="CHEBI:58307"/>
        <dbReference type="EC" id="2.5.1.17"/>
    </reaction>
</comment>
<dbReference type="EMBL" id="BQNZ01000002">
    <property type="protein sequence ID" value="GKH72233.1"/>
    <property type="molecule type" value="Genomic_DNA"/>
</dbReference>
<evidence type="ECO:0000256" key="6">
    <source>
        <dbReference type="RuleBase" id="RU366026"/>
    </source>
</evidence>
<sequence length="187" mass="21413">MKKSIIYTGTGDKGTTSLVGGERVSKAHQRIESYGTVDELNSFIGLLITSLEEKADQDFLLFIQHKLFTIGSYLATDQENTELKVESKVMPETITRIEREIDRLDNELPKMRNFILPGGSRPASLAHVCRTVCRRAERQIYRLAETIPVEEPVLVFINRLSDYLFVLARKECIRNNGKEIIWDYTCI</sequence>
<proteinExistence type="inferred from homology"/>
<evidence type="ECO:0000256" key="5">
    <source>
        <dbReference type="ARBA" id="ARBA00022840"/>
    </source>
</evidence>
<dbReference type="EMBL" id="WNDD01000017">
    <property type="protein sequence ID" value="MTV02940.1"/>
    <property type="molecule type" value="Genomic_DNA"/>
</dbReference>
<dbReference type="Proteomes" id="UP001055114">
    <property type="component" value="Unassembled WGS sequence"/>
</dbReference>
<evidence type="ECO:0000313" key="15">
    <source>
        <dbReference type="EMBL" id="RHC88570.1"/>
    </source>
</evidence>
<dbReference type="RefSeq" id="WP_005633341.1">
    <property type="nucleotide sequence ID" value="NZ_BAABYG010000001.1"/>
</dbReference>
<dbReference type="GeneID" id="49203992"/>
<evidence type="ECO:0000313" key="9">
    <source>
        <dbReference type="EMBL" id="MTU28078.1"/>
    </source>
</evidence>
<gene>
    <name evidence="8" type="ORF">CE91St3_20960</name>
    <name evidence="16" type="ORF">DW191_03005</name>
    <name evidence="15" type="ORF">DW828_04260</name>
    <name evidence="14" type="ORF">DW986_00945</name>
    <name evidence="13" type="ORF">DXB61_03885</name>
    <name evidence="9" type="ORF">GMD66_02360</name>
    <name evidence="10" type="ORF">GMD82_11210</name>
    <name evidence="11" type="ORF">GMD92_03625</name>
    <name evidence="12" type="ORF">GME02_15105</name>
</gene>
<evidence type="ECO:0000256" key="3">
    <source>
        <dbReference type="ARBA" id="ARBA00022679"/>
    </source>
</evidence>
<comment type="similarity">
    <text evidence="1 6">Belongs to the Cob(I)alamin adenosyltransferase family.</text>
</comment>
<name>A0A355VRA0_9BACT</name>
<evidence type="ECO:0000313" key="21">
    <source>
        <dbReference type="Proteomes" id="UP000434916"/>
    </source>
</evidence>
<comment type="catalytic activity">
    <reaction evidence="6">
        <text>2 cob(II)yrinate a,c diamide + reduced [electron-transfer flavoprotein] + 2 ATP = 2 adenosylcob(III)yrinate a,c-diamide + 2 triphosphate + oxidized [electron-transfer flavoprotein] + 3 H(+)</text>
        <dbReference type="Rhea" id="RHEA:11528"/>
        <dbReference type="Rhea" id="RHEA-COMP:10685"/>
        <dbReference type="Rhea" id="RHEA-COMP:10686"/>
        <dbReference type="ChEBI" id="CHEBI:15378"/>
        <dbReference type="ChEBI" id="CHEBI:18036"/>
        <dbReference type="ChEBI" id="CHEBI:30616"/>
        <dbReference type="ChEBI" id="CHEBI:57692"/>
        <dbReference type="ChEBI" id="CHEBI:58307"/>
        <dbReference type="ChEBI" id="CHEBI:58503"/>
        <dbReference type="ChEBI" id="CHEBI:58537"/>
        <dbReference type="EC" id="2.5.1.17"/>
    </reaction>
</comment>
<evidence type="ECO:0000313" key="23">
    <source>
        <dbReference type="Proteomes" id="UP000448908"/>
    </source>
</evidence>
<dbReference type="FunFam" id="1.20.1200.10:FF:000001">
    <property type="entry name" value="Cob(I)yrinic acid a,c-diamide adenosyltransferase"/>
    <property type="match status" value="1"/>
</dbReference>
<evidence type="ECO:0000256" key="2">
    <source>
        <dbReference type="ARBA" id="ARBA00011233"/>
    </source>
</evidence>
<keyword evidence="21" id="KW-1185">Reference proteome</keyword>
<comment type="caution">
    <text evidence="9">The sequence shown here is derived from an EMBL/GenBank/DDBJ whole genome shotgun (WGS) entry which is preliminary data.</text>
</comment>
<keyword evidence="3 6" id="KW-0808">Transferase</keyword>
<dbReference type="Pfam" id="PF01923">
    <property type="entry name" value="Cob_adeno_trans"/>
    <property type="match status" value="1"/>
</dbReference>
<evidence type="ECO:0000313" key="14">
    <source>
        <dbReference type="EMBL" id="RGZ51877.1"/>
    </source>
</evidence>
<dbReference type="Proteomes" id="UP000286260">
    <property type="component" value="Unassembled WGS sequence"/>
</dbReference>
<comment type="subunit">
    <text evidence="2">Homotrimer.</text>
</comment>
<dbReference type="GO" id="GO:0005524">
    <property type="term" value="F:ATP binding"/>
    <property type="evidence" value="ECO:0007669"/>
    <property type="project" value="UniProtKB-UniRule"/>
</dbReference>
<dbReference type="InterPro" id="IPR016030">
    <property type="entry name" value="CblAdoTrfase-like"/>
</dbReference>
<dbReference type="NCBIfam" id="TIGR00636">
    <property type="entry name" value="PduO_Nterm"/>
    <property type="match status" value="1"/>
</dbReference>
<evidence type="ECO:0000313" key="17">
    <source>
        <dbReference type="Proteomes" id="UP000261088"/>
    </source>
</evidence>
<evidence type="ECO:0000313" key="8">
    <source>
        <dbReference type="EMBL" id="GKH72233.1"/>
    </source>
</evidence>
<dbReference type="Proteomes" id="UP000448908">
    <property type="component" value="Unassembled WGS sequence"/>
</dbReference>
<dbReference type="Proteomes" id="UP000437446">
    <property type="component" value="Unassembled WGS sequence"/>
</dbReference>
<evidence type="ECO:0000259" key="7">
    <source>
        <dbReference type="Pfam" id="PF01923"/>
    </source>
</evidence>
<dbReference type="Proteomes" id="UP000285173">
    <property type="component" value="Unassembled WGS sequence"/>
</dbReference>
<keyword evidence="6" id="KW-0169">Cobalamin biosynthesis</keyword>
<comment type="pathway">
    <text evidence="6">Cofactor biosynthesis; adenosylcobalamin biosynthesis; adenosylcobalamin from cob(II)yrinate a,c-diamide: step 2/7.</text>
</comment>
<evidence type="ECO:0000313" key="16">
    <source>
        <dbReference type="EMBL" id="RHH80109.1"/>
    </source>
</evidence>
<organism evidence="9 22">
    <name type="scientific">Parabacteroides merdae</name>
    <dbReference type="NCBI Taxonomy" id="46503"/>
    <lineage>
        <taxon>Bacteria</taxon>
        <taxon>Pseudomonadati</taxon>
        <taxon>Bacteroidota</taxon>
        <taxon>Bacteroidia</taxon>
        <taxon>Bacteroidales</taxon>
        <taxon>Tannerellaceae</taxon>
        <taxon>Parabacteroides</taxon>
    </lineage>
</organism>
<evidence type="ECO:0000313" key="24">
    <source>
        <dbReference type="Proteomes" id="UP000482671"/>
    </source>
</evidence>
<evidence type="ECO:0000256" key="1">
    <source>
        <dbReference type="ARBA" id="ARBA00007487"/>
    </source>
</evidence>
<evidence type="ECO:0000313" key="20">
    <source>
        <dbReference type="Proteomes" id="UP000286260"/>
    </source>
</evidence>
<evidence type="ECO:0000313" key="22">
    <source>
        <dbReference type="Proteomes" id="UP000437446"/>
    </source>
</evidence>
<dbReference type="GO" id="GO:0009236">
    <property type="term" value="P:cobalamin biosynthetic process"/>
    <property type="evidence" value="ECO:0007669"/>
    <property type="project" value="UniProtKB-UniRule"/>
</dbReference>
<dbReference type="EMBL" id="QRKC01000001">
    <property type="protein sequence ID" value="RHH80109.1"/>
    <property type="molecule type" value="Genomic_DNA"/>
</dbReference>
<reference evidence="17 18" key="1">
    <citation type="submission" date="2018-08" db="EMBL/GenBank/DDBJ databases">
        <title>A genome reference for cultivated species of the human gut microbiota.</title>
        <authorList>
            <person name="Zou Y."/>
            <person name="Xue W."/>
            <person name="Luo G."/>
        </authorList>
    </citation>
    <scope>NUCLEOTIDE SEQUENCE [LARGE SCALE GENOMIC DNA]</scope>
    <source>
        <strain evidence="16 18">AM16-50</strain>
        <strain evidence="15 20">AM34-17</strain>
        <strain evidence="14 19">AM50-15</strain>
        <strain evidence="13 17">OM05-11AA</strain>
    </source>
</reference>
<dbReference type="InterPro" id="IPR036451">
    <property type="entry name" value="CblAdoTrfase-like_sf"/>
</dbReference>
<keyword evidence="5 6" id="KW-0067">ATP-binding</keyword>
<dbReference type="EMBL" id="WNDA01000004">
    <property type="protein sequence ID" value="MTU68192.1"/>
    <property type="molecule type" value="Genomic_DNA"/>
</dbReference>